<dbReference type="Gene3D" id="2.160.20.10">
    <property type="entry name" value="Single-stranded right-handed beta-helix, Pectin lyase-like"/>
    <property type="match status" value="1"/>
</dbReference>
<dbReference type="EMBL" id="RBIR01000007">
    <property type="protein sequence ID" value="RKR15442.1"/>
    <property type="molecule type" value="Genomic_DNA"/>
</dbReference>
<evidence type="ECO:0000313" key="2">
    <source>
        <dbReference type="Proteomes" id="UP000276055"/>
    </source>
</evidence>
<comment type="caution">
    <text evidence="1">The sequence shown here is derived from an EMBL/GenBank/DDBJ whole genome shotgun (WGS) entry which is preliminary data.</text>
</comment>
<dbReference type="AlphaFoldDB" id="A0A495EEY1"/>
<protein>
    <recommendedName>
        <fullName evidence="3">Parallel beta helix pectate lyase-like protein</fullName>
    </recommendedName>
</protein>
<dbReference type="PROSITE" id="PS51257">
    <property type="entry name" value="PROKAR_LIPOPROTEIN"/>
    <property type="match status" value="1"/>
</dbReference>
<reference evidence="1 2" key="1">
    <citation type="submission" date="2018-10" db="EMBL/GenBank/DDBJ databases">
        <title>Genomic Encyclopedia of Type Strains, Phase IV (KMG-IV): sequencing the most valuable type-strain genomes for metagenomic binning, comparative biology and taxonomic classification.</title>
        <authorList>
            <person name="Goeker M."/>
        </authorList>
    </citation>
    <scope>NUCLEOTIDE SEQUENCE [LARGE SCALE GENOMIC DNA]</scope>
    <source>
        <strain evidence="1 2">DSM 25586</strain>
    </source>
</reference>
<proteinExistence type="predicted"/>
<dbReference type="Proteomes" id="UP000276055">
    <property type="component" value="Unassembled WGS sequence"/>
</dbReference>
<evidence type="ECO:0008006" key="3">
    <source>
        <dbReference type="Google" id="ProtNLM"/>
    </source>
</evidence>
<dbReference type="InterPro" id="IPR011050">
    <property type="entry name" value="Pectin_lyase_fold/virulence"/>
</dbReference>
<dbReference type="InterPro" id="IPR012334">
    <property type="entry name" value="Pectin_lyas_fold"/>
</dbReference>
<dbReference type="SUPFAM" id="SSF51126">
    <property type="entry name" value="Pectin lyase-like"/>
    <property type="match status" value="1"/>
</dbReference>
<organism evidence="1 2">
    <name type="scientific">Arthrobacter oryzae</name>
    <dbReference type="NCBI Taxonomy" id="409290"/>
    <lineage>
        <taxon>Bacteria</taxon>
        <taxon>Bacillati</taxon>
        <taxon>Actinomycetota</taxon>
        <taxon>Actinomycetes</taxon>
        <taxon>Micrococcales</taxon>
        <taxon>Micrococcaceae</taxon>
        <taxon>Arthrobacter</taxon>
    </lineage>
</organism>
<name>A0A495EEY1_9MICC</name>
<accession>A0A495EEY1</accession>
<gene>
    <name evidence="1" type="ORF">C8D78_2962</name>
</gene>
<evidence type="ECO:0000313" key="1">
    <source>
        <dbReference type="EMBL" id="RKR15442.1"/>
    </source>
</evidence>
<sequence length="441" mass="45011">MKIKSTLAATVIVLLFLGGLVGCRSVPAAASSTAYFVSADGSDANDGTSPRSAWQTLEKVNAAGLRPGDSVSFRRGDIFSGGLTVRASGTARQGITLNAYGSGQLPVVTAGLEGTCVRLDGDFITVDGLQAESCGYAGFSVYGDHGSVRNSAAKNNAAGIKISDGSDFGSYTNNRLSDNNIMNVNTPGSGCGTAAAVQCSDDSGAFGFLINGSDNEFAGNTVTGSTAPSYDFGHDGSAFEIFNGNRNKIHHNVAVDNNVFSEIGRGGGGTADGNIYSYNLIRATCGTGCAQAMGLIARGGTSSFGPTNATTFEHNTVWLNGPDSQALVCHSSCPASTVVRANILVAVRNSLWMDGGGWTEERNVLNGPANIVPGPTSTTDPAGFVNAPADLHLSAASPAIDRAGPGLFPADLDGRPVSRDGDCHGGDATDAGTYEYQRSGC</sequence>
<dbReference type="RefSeq" id="WP_120954613.1">
    <property type="nucleotide sequence ID" value="NZ_RBIR01000007.1"/>
</dbReference>
<dbReference type="OrthoDB" id="4640734at2"/>